<dbReference type="SUPFAM" id="SSF53300">
    <property type="entry name" value="vWA-like"/>
    <property type="match status" value="1"/>
</dbReference>
<dbReference type="InterPro" id="IPR036465">
    <property type="entry name" value="vWFA_dom_sf"/>
</dbReference>
<reference evidence="3 4" key="1">
    <citation type="submission" date="2021-04" db="EMBL/GenBank/DDBJ databases">
        <authorList>
            <person name="Rakotoarivonina H."/>
        </authorList>
    </citation>
    <scope>NUCLEOTIDE SEQUENCE [LARGE SCALE GENOMIC DNA]</scope>
    <source>
        <strain evidence="3 4">XE</strain>
    </source>
</reference>
<evidence type="ECO:0000313" key="3">
    <source>
        <dbReference type="EMBL" id="CAG5085031.1"/>
    </source>
</evidence>
<dbReference type="EMBL" id="CAJRAY010000038">
    <property type="protein sequence ID" value="CAG5085031.1"/>
    <property type="molecule type" value="Genomic_DNA"/>
</dbReference>
<dbReference type="Pfam" id="PF01882">
    <property type="entry name" value="DUF58"/>
    <property type="match status" value="1"/>
</dbReference>
<accession>A0ABM8V3M0</accession>
<name>A0ABM8V3M0_THEXY</name>
<dbReference type="Gene3D" id="3.40.50.410">
    <property type="entry name" value="von Willebrand factor, type A domain"/>
    <property type="match status" value="1"/>
</dbReference>
<comment type="caution">
    <text evidence="3">The sequence shown here is derived from an EMBL/GenBank/DDBJ whole genome shotgun (WGS) entry which is preliminary data.</text>
</comment>
<evidence type="ECO:0000313" key="4">
    <source>
        <dbReference type="Proteomes" id="UP000681526"/>
    </source>
</evidence>
<dbReference type="PANTHER" id="PTHR33608:SF7">
    <property type="entry name" value="DUF58 DOMAIN-CONTAINING PROTEIN"/>
    <property type="match status" value="1"/>
</dbReference>
<organism evidence="3 4">
    <name type="scientific">Thermobacillus xylanilyticus</name>
    <dbReference type="NCBI Taxonomy" id="76633"/>
    <lineage>
        <taxon>Bacteria</taxon>
        <taxon>Bacillati</taxon>
        <taxon>Bacillota</taxon>
        <taxon>Bacilli</taxon>
        <taxon>Bacillales</taxon>
        <taxon>Paenibacillaceae</taxon>
        <taxon>Thermobacillus</taxon>
    </lineage>
</organism>
<sequence length="328" mass="36164">MSAADRAGHSAPEGNKGKLVRPGESLLRGVERLAVAASGRTRGTQQGKRRSGALGSSLEFADYRAYVPGDDIRRLDWNVYGRTGRAYIRQYWDEQETDVTFYLDVSRSMRFEPGKPETNPDTWSDTNKLLYAARIAACAGYAALCGDDRAAAVRFAGSVEGRLHPARGRGAAHRLFEFLEQSLGPAADPGAEDLRVPLAAPGALPPWPGVSWLLTDGLYASGIEETLKAFASARQHLVFVHVLAPDEWRPALRGELRLIDAETEAAKDVAVHENALRAYDEALKEHVRAIRRRCMELGFVYFAVDTSVPLEETVLVRMARHGLLQRPR</sequence>
<evidence type="ECO:0000259" key="2">
    <source>
        <dbReference type="Pfam" id="PF01882"/>
    </source>
</evidence>
<dbReference type="Proteomes" id="UP000681526">
    <property type="component" value="Unassembled WGS sequence"/>
</dbReference>
<gene>
    <name evidence="3" type="primary">txxe 1365</name>
    <name evidence="3" type="ORF">TXXE_08460</name>
</gene>
<feature type="region of interest" description="Disordered" evidence="1">
    <location>
        <begin position="1"/>
        <end position="22"/>
    </location>
</feature>
<dbReference type="InterPro" id="IPR002881">
    <property type="entry name" value="DUF58"/>
</dbReference>
<dbReference type="RefSeq" id="WP_213484225.1">
    <property type="nucleotide sequence ID" value="NZ_CAJRAY010000038.1"/>
</dbReference>
<protein>
    <recommendedName>
        <fullName evidence="2">DUF58 domain-containing protein</fullName>
    </recommendedName>
</protein>
<proteinExistence type="predicted"/>
<keyword evidence="4" id="KW-1185">Reference proteome</keyword>
<feature type="domain" description="DUF58" evidence="2">
    <location>
        <begin position="62"/>
        <end position="286"/>
    </location>
</feature>
<evidence type="ECO:0000256" key="1">
    <source>
        <dbReference type="SAM" id="MobiDB-lite"/>
    </source>
</evidence>
<dbReference type="PANTHER" id="PTHR33608">
    <property type="entry name" value="BLL2464 PROTEIN"/>
    <property type="match status" value="1"/>
</dbReference>